<keyword evidence="2" id="KW-1185">Reference proteome</keyword>
<sequence>MQALIMIMIGKMNLGWDFRIHSACELSSSSGPQHRRRYGLPFMSVYLHEDAG</sequence>
<dbReference type="Proteomes" id="UP000694640">
    <property type="component" value="Unassembled WGS sequence"/>
</dbReference>
<gene>
    <name evidence="1" type="ORF">JKL17_13795</name>
</gene>
<reference evidence="1 2" key="1">
    <citation type="submission" date="2021-01" db="EMBL/GenBank/DDBJ databases">
        <title>High-quality draft genome sequence data of six Lactiplantibacillus plantarum subsp. argentoratensis strains isolated from various Greek sourdoughs.</title>
        <authorList>
            <person name="Syrokou M.K."/>
            <person name="Paramithiotis S."/>
            <person name="Skandamis P.N."/>
            <person name="Drosinos E.H."/>
            <person name="Bosnea L."/>
            <person name="Mataragas M."/>
        </authorList>
    </citation>
    <scope>NUCLEOTIDE SEQUENCE [LARGE SCALE GENOMIC DNA]</scope>
    <source>
        <strain evidence="1 2">LQC 2520</strain>
    </source>
</reference>
<evidence type="ECO:0000313" key="2">
    <source>
        <dbReference type="Proteomes" id="UP000694640"/>
    </source>
</evidence>
<name>A0ABS5UKR6_9LACO</name>
<dbReference type="GeneID" id="89670439"/>
<comment type="caution">
    <text evidence="1">The sequence shown here is derived from an EMBL/GenBank/DDBJ whole genome shotgun (WGS) entry which is preliminary data.</text>
</comment>
<dbReference type="RefSeq" id="WP_162985471.1">
    <property type="nucleotide sequence ID" value="NZ_BJZD01000031.1"/>
</dbReference>
<protein>
    <submittedName>
        <fullName evidence="1">Uncharacterized protein</fullName>
    </submittedName>
</protein>
<evidence type="ECO:0000313" key="1">
    <source>
        <dbReference type="EMBL" id="MBT1139177.1"/>
    </source>
</evidence>
<proteinExistence type="predicted"/>
<organism evidence="1 2">
    <name type="scientific">Lactiplantibacillus argentoratensis</name>
    <dbReference type="NCBI Taxonomy" id="271881"/>
    <lineage>
        <taxon>Bacteria</taxon>
        <taxon>Bacillati</taxon>
        <taxon>Bacillota</taxon>
        <taxon>Bacilli</taxon>
        <taxon>Lactobacillales</taxon>
        <taxon>Lactobacillaceae</taxon>
        <taxon>Lactiplantibacillus</taxon>
    </lineage>
</organism>
<dbReference type="EMBL" id="JAEQMM010000003">
    <property type="protein sequence ID" value="MBT1139177.1"/>
    <property type="molecule type" value="Genomic_DNA"/>
</dbReference>
<accession>A0ABS5UKR6</accession>